<feature type="compositionally biased region" description="Pro residues" evidence="1">
    <location>
        <begin position="110"/>
        <end position="119"/>
    </location>
</feature>
<dbReference type="Proteomes" id="UP000225277">
    <property type="component" value="Unassembled WGS sequence"/>
</dbReference>
<reference evidence="2 3" key="1">
    <citation type="submission" date="2016-03" db="EMBL/GenBank/DDBJ databases">
        <authorList>
            <person name="Ploux O."/>
        </authorList>
    </citation>
    <scope>NUCLEOTIDE SEQUENCE [LARGE SCALE GENOMIC DNA]</scope>
    <source>
        <strain evidence="2 3">URUG2</strain>
    </source>
</reference>
<feature type="compositionally biased region" description="Low complexity" evidence="1">
    <location>
        <begin position="98"/>
        <end position="109"/>
    </location>
</feature>
<name>A0A2D3UUL8_9PEZI</name>
<keyword evidence="3" id="KW-1185">Reference proteome</keyword>
<evidence type="ECO:0000256" key="1">
    <source>
        <dbReference type="SAM" id="MobiDB-lite"/>
    </source>
</evidence>
<evidence type="ECO:0000313" key="2">
    <source>
        <dbReference type="EMBL" id="CZT15697.1"/>
    </source>
</evidence>
<protein>
    <submittedName>
        <fullName evidence="2">Uncharacterized protein</fullName>
    </submittedName>
</protein>
<dbReference type="EMBL" id="FJUY01000002">
    <property type="protein sequence ID" value="CZT15697.1"/>
    <property type="molecule type" value="Genomic_DNA"/>
</dbReference>
<gene>
    <name evidence="2" type="ORF">RCC_01531</name>
</gene>
<proteinExistence type="predicted"/>
<accession>A0A2D3UUL8</accession>
<evidence type="ECO:0000313" key="3">
    <source>
        <dbReference type="Proteomes" id="UP000225277"/>
    </source>
</evidence>
<dbReference type="AlphaFoldDB" id="A0A2D3UUL8"/>
<sequence length="201" mass="21433">MRRAVEERSFDVLMDRQRRAERAESRLAVRKAALVMAKKLDKMKREMERMRLGAGAATGANGAAGSAPAAQTVPAPGAAQAPAPAPVLAAAPAAAPIAGPSAQPAATAADPPPPPPPSVRGPTLVLFGNRTWREIFPLSRNPSDPFRTCNRFTRAMNAQVLGEVLTPTDGYLHRALQFYRIPVAPPIRLGPTVMREDATMK</sequence>
<organism evidence="2 3">
    <name type="scientific">Ramularia collo-cygni</name>
    <dbReference type="NCBI Taxonomy" id="112498"/>
    <lineage>
        <taxon>Eukaryota</taxon>
        <taxon>Fungi</taxon>
        <taxon>Dikarya</taxon>
        <taxon>Ascomycota</taxon>
        <taxon>Pezizomycotina</taxon>
        <taxon>Dothideomycetes</taxon>
        <taxon>Dothideomycetidae</taxon>
        <taxon>Mycosphaerellales</taxon>
        <taxon>Mycosphaerellaceae</taxon>
        <taxon>Ramularia</taxon>
    </lineage>
</organism>
<dbReference type="GeneID" id="35596770"/>
<feature type="region of interest" description="Disordered" evidence="1">
    <location>
        <begin position="57"/>
        <end position="82"/>
    </location>
</feature>
<feature type="region of interest" description="Disordered" evidence="1">
    <location>
        <begin position="98"/>
        <end position="120"/>
    </location>
</feature>
<dbReference type="RefSeq" id="XP_023622593.1">
    <property type="nucleotide sequence ID" value="XM_023766825.1"/>
</dbReference>